<dbReference type="GO" id="GO:0008270">
    <property type="term" value="F:zinc ion binding"/>
    <property type="evidence" value="ECO:0007669"/>
    <property type="project" value="UniProtKB-KW"/>
</dbReference>
<evidence type="ECO:0000313" key="8">
    <source>
        <dbReference type="Proteomes" id="UP000007875"/>
    </source>
</evidence>
<dbReference type="InterPro" id="IPR008906">
    <property type="entry name" value="HATC_C_dom"/>
</dbReference>
<dbReference type="eggNOG" id="KOG1121">
    <property type="taxonomic scope" value="Eukaryota"/>
</dbReference>
<dbReference type="STRING" id="51511.ENSCSAVP00000005719"/>
<reference evidence="7" key="3">
    <citation type="submission" date="2025-09" db="UniProtKB">
        <authorList>
            <consortium name="Ensembl"/>
        </authorList>
    </citation>
    <scope>IDENTIFICATION</scope>
</reference>
<evidence type="ECO:0000259" key="6">
    <source>
        <dbReference type="Pfam" id="PF05699"/>
    </source>
</evidence>
<evidence type="ECO:0000256" key="5">
    <source>
        <dbReference type="ARBA" id="ARBA00023242"/>
    </source>
</evidence>
<dbReference type="SUPFAM" id="SSF53098">
    <property type="entry name" value="Ribonuclease H-like"/>
    <property type="match status" value="1"/>
</dbReference>
<comment type="subcellular location">
    <subcellularLocation>
        <location evidence="1">Nucleus</location>
    </subcellularLocation>
</comment>
<feature type="domain" description="HAT C-terminal dimerisation" evidence="6">
    <location>
        <begin position="465"/>
        <end position="531"/>
    </location>
</feature>
<name>H2YK67_CIOSA</name>
<proteinExistence type="predicted"/>
<dbReference type="Ensembl" id="ENSCSAVT00000005794.1">
    <property type="protein sequence ID" value="ENSCSAVP00000005719.1"/>
    <property type="gene ID" value="ENSCSAVG00000003403.1"/>
</dbReference>
<keyword evidence="8" id="KW-1185">Reference proteome</keyword>
<dbReference type="OMA" id="SIIHEWG"/>
<dbReference type="GO" id="GO:0046983">
    <property type="term" value="F:protein dimerization activity"/>
    <property type="evidence" value="ECO:0007669"/>
    <property type="project" value="InterPro"/>
</dbReference>
<dbReference type="Pfam" id="PF05699">
    <property type="entry name" value="Dimer_Tnp_hAT"/>
    <property type="match status" value="1"/>
</dbReference>
<dbReference type="InterPro" id="IPR052035">
    <property type="entry name" value="ZnF_BED_domain_contain"/>
</dbReference>
<evidence type="ECO:0000256" key="2">
    <source>
        <dbReference type="ARBA" id="ARBA00022723"/>
    </source>
</evidence>
<reference evidence="8" key="1">
    <citation type="submission" date="2003-08" db="EMBL/GenBank/DDBJ databases">
        <authorList>
            <person name="Birren B."/>
            <person name="Nusbaum C."/>
            <person name="Abebe A."/>
            <person name="Abouelleil A."/>
            <person name="Adekoya E."/>
            <person name="Ait-zahra M."/>
            <person name="Allen N."/>
            <person name="Allen T."/>
            <person name="An P."/>
            <person name="Anderson M."/>
            <person name="Anderson S."/>
            <person name="Arachchi H."/>
            <person name="Armbruster J."/>
            <person name="Bachantsang P."/>
            <person name="Baldwin J."/>
            <person name="Barry A."/>
            <person name="Bayul T."/>
            <person name="Blitshsteyn B."/>
            <person name="Bloom T."/>
            <person name="Blye J."/>
            <person name="Boguslavskiy L."/>
            <person name="Borowsky M."/>
            <person name="Boukhgalter B."/>
            <person name="Brunache A."/>
            <person name="Butler J."/>
            <person name="Calixte N."/>
            <person name="Calvo S."/>
            <person name="Camarata J."/>
            <person name="Campo K."/>
            <person name="Chang J."/>
            <person name="Cheshatsang Y."/>
            <person name="Citroen M."/>
            <person name="Collymore A."/>
            <person name="Considine T."/>
            <person name="Cook A."/>
            <person name="Cooke P."/>
            <person name="Corum B."/>
            <person name="Cuomo C."/>
            <person name="David R."/>
            <person name="Dawoe T."/>
            <person name="Degray S."/>
            <person name="Dodge S."/>
            <person name="Dooley K."/>
            <person name="Dorje P."/>
            <person name="Dorjee K."/>
            <person name="Dorris L."/>
            <person name="Duffey N."/>
            <person name="Dupes A."/>
            <person name="Elkins T."/>
            <person name="Engels R."/>
            <person name="Erickson J."/>
            <person name="Farina A."/>
            <person name="Faro S."/>
            <person name="Ferreira P."/>
            <person name="Fischer H."/>
            <person name="Fitzgerald M."/>
            <person name="Foley K."/>
            <person name="Gage D."/>
            <person name="Galagan J."/>
            <person name="Gearin G."/>
            <person name="Gnerre S."/>
            <person name="Gnirke A."/>
            <person name="Goyette A."/>
            <person name="Graham J."/>
            <person name="Grandbois E."/>
            <person name="Gyaltsen K."/>
            <person name="Hafez N."/>
            <person name="Hagopian D."/>
            <person name="Hagos B."/>
            <person name="Hall J."/>
            <person name="Hatcher B."/>
            <person name="Heller A."/>
            <person name="Higgins H."/>
            <person name="Honan T."/>
            <person name="Horn A."/>
            <person name="Houde N."/>
            <person name="Hughes L."/>
            <person name="Hulme W."/>
            <person name="Husby E."/>
            <person name="Iliev I."/>
            <person name="Jaffe D."/>
            <person name="Jones C."/>
            <person name="Kamal M."/>
            <person name="Kamat A."/>
            <person name="Kamvysselis M."/>
            <person name="Karlsson E."/>
            <person name="Kells C."/>
            <person name="Kieu A."/>
            <person name="Kisner P."/>
            <person name="Kodira C."/>
            <person name="Kulbokas E."/>
            <person name="Labutti K."/>
            <person name="Lama D."/>
            <person name="Landers T."/>
            <person name="Leger J."/>
            <person name="Levine S."/>
            <person name="Lewis D."/>
            <person name="Lewis T."/>
            <person name="Lindblad-toh K."/>
            <person name="Liu X."/>
            <person name="Lokyitsang T."/>
            <person name="Lokyitsang Y."/>
            <person name="Lucien O."/>
            <person name="Lui A."/>
            <person name="Ma L.J."/>
            <person name="Mabbitt R."/>
            <person name="Macdonald J."/>
            <person name="Maclean C."/>
            <person name="Major J."/>
            <person name="Manning J."/>
            <person name="Marabella R."/>
            <person name="Maru K."/>
            <person name="Matthews C."/>
            <person name="Mauceli E."/>
            <person name="Mccarthy M."/>
            <person name="Mcdonough S."/>
            <person name="Mcghee T."/>
            <person name="Meldrim J."/>
            <person name="Meneus L."/>
            <person name="Mesirov J."/>
            <person name="Mihalev A."/>
            <person name="Mihova T."/>
            <person name="Mikkelsen T."/>
            <person name="Mlenga V."/>
            <person name="Moru K."/>
            <person name="Mozes J."/>
            <person name="Mulrain L."/>
            <person name="Munson G."/>
            <person name="Naylor J."/>
            <person name="Newes C."/>
            <person name="Nguyen C."/>
            <person name="Nguyen N."/>
            <person name="Nguyen T."/>
            <person name="Nicol R."/>
            <person name="Nielsen C."/>
            <person name="Nizzari M."/>
            <person name="Norbu C."/>
            <person name="Norbu N."/>
            <person name="O'donnell P."/>
            <person name="Okoawo O."/>
            <person name="O'leary S."/>
            <person name="Omotosho B."/>
            <person name="O'neill K."/>
            <person name="Osman S."/>
            <person name="Parker S."/>
            <person name="Perrin D."/>
            <person name="Phunkhang P."/>
            <person name="Piqani B."/>
            <person name="Purcell S."/>
            <person name="Rachupka T."/>
            <person name="Ramasamy U."/>
            <person name="Rameau R."/>
            <person name="Ray V."/>
            <person name="Raymond C."/>
            <person name="Retta R."/>
            <person name="Richardson S."/>
            <person name="Rise C."/>
            <person name="Rodriguez J."/>
            <person name="Rogers J."/>
            <person name="Rogov P."/>
            <person name="Rutman M."/>
            <person name="Schupbach R."/>
            <person name="Seaman C."/>
            <person name="Settipalli S."/>
            <person name="Sharpe T."/>
            <person name="Sheridan J."/>
            <person name="Sherpa N."/>
            <person name="Shi J."/>
            <person name="Smirnov S."/>
            <person name="Smith C."/>
            <person name="Sougnez C."/>
            <person name="Spencer B."/>
            <person name="Stalker J."/>
            <person name="Stange-thomann N."/>
            <person name="Stavropoulos S."/>
            <person name="Stetson K."/>
            <person name="Stone C."/>
            <person name="Stone S."/>
            <person name="Stubbs M."/>
            <person name="Talamas J."/>
            <person name="Tchuinga P."/>
            <person name="Tenzing P."/>
            <person name="Tesfaye S."/>
            <person name="Theodore J."/>
            <person name="Thoulutsang Y."/>
            <person name="Topham K."/>
            <person name="Towey S."/>
            <person name="Tsamla T."/>
            <person name="Tsomo N."/>
            <person name="Vallee D."/>
            <person name="Vassiliev H."/>
            <person name="Venkataraman V."/>
            <person name="Vinson J."/>
            <person name="Vo A."/>
            <person name="Wade C."/>
            <person name="Wang S."/>
            <person name="Wangchuk T."/>
            <person name="Wangdi T."/>
            <person name="Whittaker C."/>
            <person name="Wilkinson J."/>
            <person name="Wu Y."/>
            <person name="Wyman D."/>
            <person name="Yadav S."/>
            <person name="Yang S."/>
            <person name="Yang X."/>
            <person name="Yeager S."/>
            <person name="Yee E."/>
            <person name="Young G."/>
            <person name="Zainoun J."/>
            <person name="Zembeck L."/>
            <person name="Zimmer A."/>
            <person name="Zody M."/>
            <person name="Lander E."/>
        </authorList>
    </citation>
    <scope>NUCLEOTIDE SEQUENCE [LARGE SCALE GENOMIC DNA]</scope>
</reference>
<organism evidence="7 8">
    <name type="scientific">Ciona savignyi</name>
    <name type="common">Pacific transparent sea squirt</name>
    <dbReference type="NCBI Taxonomy" id="51511"/>
    <lineage>
        <taxon>Eukaryota</taxon>
        <taxon>Metazoa</taxon>
        <taxon>Chordata</taxon>
        <taxon>Tunicata</taxon>
        <taxon>Ascidiacea</taxon>
        <taxon>Phlebobranchia</taxon>
        <taxon>Cionidae</taxon>
        <taxon>Ciona</taxon>
    </lineage>
</organism>
<accession>H2YK67</accession>
<dbReference type="GeneTree" id="ENSGT00940000158431"/>
<dbReference type="InterPro" id="IPR012337">
    <property type="entry name" value="RNaseH-like_sf"/>
</dbReference>
<dbReference type="AlphaFoldDB" id="H2YK67"/>
<reference evidence="7" key="2">
    <citation type="submission" date="2025-08" db="UniProtKB">
        <authorList>
            <consortium name="Ensembl"/>
        </authorList>
    </citation>
    <scope>IDENTIFICATION</scope>
</reference>
<keyword evidence="3" id="KW-0863">Zinc-finger</keyword>
<dbReference type="GO" id="GO:0005634">
    <property type="term" value="C:nucleus"/>
    <property type="evidence" value="ECO:0007669"/>
    <property type="project" value="UniProtKB-SubCell"/>
</dbReference>
<keyword evidence="2" id="KW-0479">Metal-binding</keyword>
<evidence type="ECO:0000256" key="4">
    <source>
        <dbReference type="ARBA" id="ARBA00022833"/>
    </source>
</evidence>
<sequence length="533" mass="60383">KNRSEQVTRLICNVITGDLRPINLVDGRHFKNLMKFLEPAYDLPSRQTFTRNIESMYSLAKAKLKTKFSSANYIALTMDLWSSCKLESYLGITGHYMEVCGCKPTLRSCAIATKEVGEAHTGENIARWVESVMEDFSVSPQQIVACVTDNGSNMVSSMRILTEKHGWVHFRCAAHTLQLCIHDCIKQENIKRALGAARHLVQYFRQSPKAMNALKLKYAQTRTENDPLGVELVMDCLTRWNSSYEMLLRLVKYQLILRIVLRDETVTPRNKASHLELRESNWILIQHLVELLEPLKAATAFLEGDQYVSISSVIPVIKGLYEKYNTTLPEEDSFIVNFKRDMSESILRRFSTVLSDESSSSITVKNMYRKATFLHPAYKTKYFNRPVAVQVKTFCLCIYIYCYSYTGDKLGNTGTSPVPLESSTHTAGVLSLEDILSLGKTDNSSDSGEEDVSITEGINWYLRQKCSQADPLTWWQANQLNSQLSQLTAKYLIIPATSAPSERCFSSAGLTVSKLRSRLTGKHVEILNFLHIN</sequence>
<keyword evidence="4" id="KW-0862">Zinc</keyword>
<evidence type="ECO:0000256" key="1">
    <source>
        <dbReference type="ARBA" id="ARBA00004123"/>
    </source>
</evidence>
<protein>
    <recommendedName>
        <fullName evidence="6">HAT C-terminal dimerisation domain-containing protein</fullName>
    </recommendedName>
</protein>
<dbReference type="InParanoid" id="H2YK67"/>
<evidence type="ECO:0000256" key="3">
    <source>
        <dbReference type="ARBA" id="ARBA00022771"/>
    </source>
</evidence>
<dbReference type="PANTHER" id="PTHR46481:SF10">
    <property type="entry name" value="ZINC FINGER BED DOMAIN-CONTAINING PROTEIN 39"/>
    <property type="match status" value="1"/>
</dbReference>
<dbReference type="Proteomes" id="UP000007875">
    <property type="component" value="Unassembled WGS sequence"/>
</dbReference>
<dbReference type="PANTHER" id="PTHR46481">
    <property type="entry name" value="ZINC FINGER BED DOMAIN-CONTAINING PROTEIN 4"/>
    <property type="match status" value="1"/>
</dbReference>
<evidence type="ECO:0000313" key="7">
    <source>
        <dbReference type="Ensembl" id="ENSCSAVP00000005719.1"/>
    </source>
</evidence>
<keyword evidence="5" id="KW-0539">Nucleus</keyword>
<dbReference type="SUPFAM" id="SSF140996">
    <property type="entry name" value="Hermes dimerisation domain"/>
    <property type="match status" value="1"/>
</dbReference>